<dbReference type="FunFam" id="3.40.50.10330:FF:000002">
    <property type="entry name" value="Diacylglycerol kinase"/>
    <property type="match status" value="1"/>
</dbReference>
<organism evidence="27 28">
    <name type="scientific">Anabas testudineus</name>
    <name type="common">Climbing perch</name>
    <name type="synonym">Anthias testudineus</name>
    <dbReference type="NCBI Taxonomy" id="64144"/>
    <lineage>
        <taxon>Eukaryota</taxon>
        <taxon>Metazoa</taxon>
        <taxon>Chordata</taxon>
        <taxon>Craniata</taxon>
        <taxon>Vertebrata</taxon>
        <taxon>Euteleostomi</taxon>
        <taxon>Actinopterygii</taxon>
        <taxon>Neopterygii</taxon>
        <taxon>Teleostei</taxon>
        <taxon>Neoteleostei</taxon>
        <taxon>Acanthomorphata</taxon>
        <taxon>Anabantaria</taxon>
        <taxon>Anabantiformes</taxon>
        <taxon>Anabantoidei</taxon>
        <taxon>Anabantidae</taxon>
        <taxon>Anabas</taxon>
    </lineage>
</organism>
<comment type="subcellular location">
    <subcellularLocation>
        <location evidence="2">Cell membrane</location>
    </subcellularLocation>
    <subcellularLocation>
        <location evidence="3">Cell projection</location>
    </subcellularLocation>
    <subcellularLocation>
        <location evidence="4">Cytoplasm</location>
        <location evidence="4">Cytosol</location>
    </subcellularLocation>
    <subcellularLocation>
        <location evidence="1">Nucleus</location>
    </subcellularLocation>
</comment>
<comment type="pathway">
    <text evidence="22">Glycerolipid metabolism.</text>
</comment>
<dbReference type="InterPro" id="IPR017438">
    <property type="entry name" value="ATP-NAD_kinase_N"/>
</dbReference>
<dbReference type="Proteomes" id="UP000265040">
    <property type="component" value="Chromosome 6"/>
</dbReference>
<comment type="catalytic activity">
    <reaction evidence="20">
        <text>1-octadecanoyl-2-(5Z,8Z,11Z,14Z-eicosatetraenoyl)-sn-glycerol + ATP = 1-octadecanoyl-2-(5Z,8Z,11Z,14Z-eicosatetraenoyl)-sn-glycero-3-phosphate + ADP + H(+)</text>
        <dbReference type="Rhea" id="RHEA:40323"/>
        <dbReference type="ChEBI" id="CHEBI:15378"/>
        <dbReference type="ChEBI" id="CHEBI:30616"/>
        <dbReference type="ChEBI" id="CHEBI:75728"/>
        <dbReference type="ChEBI" id="CHEBI:77091"/>
        <dbReference type="ChEBI" id="CHEBI:456216"/>
    </reaction>
    <physiologicalReaction direction="left-to-right" evidence="20">
        <dbReference type="Rhea" id="RHEA:40324"/>
    </physiologicalReaction>
</comment>
<keyword evidence="17" id="KW-0539">Nucleus</keyword>
<keyword evidence="13 24" id="KW-0067">ATP-binding</keyword>
<dbReference type="GO" id="GO:0005634">
    <property type="term" value="C:nucleus"/>
    <property type="evidence" value="ECO:0007669"/>
    <property type="project" value="UniProtKB-SubCell"/>
</dbReference>
<dbReference type="PANTHER" id="PTHR11255">
    <property type="entry name" value="DIACYLGLYCEROL KINASE"/>
    <property type="match status" value="1"/>
</dbReference>
<dbReference type="SMART" id="SM00046">
    <property type="entry name" value="DAGKc"/>
    <property type="match status" value="1"/>
</dbReference>
<feature type="region of interest" description="Disordered" evidence="25">
    <location>
        <begin position="260"/>
        <end position="288"/>
    </location>
</feature>
<feature type="region of interest" description="Disordered" evidence="25">
    <location>
        <begin position="70"/>
        <end position="94"/>
    </location>
</feature>
<dbReference type="Pfam" id="PF12796">
    <property type="entry name" value="Ank_2"/>
    <property type="match status" value="1"/>
</dbReference>
<accession>A0A7N6B7B3</accession>
<evidence type="ECO:0000256" key="18">
    <source>
        <dbReference type="ARBA" id="ARBA00023273"/>
    </source>
</evidence>
<dbReference type="InterPro" id="IPR047484">
    <property type="entry name" value="C1_DGKzeta_rpt2"/>
</dbReference>
<evidence type="ECO:0000256" key="20">
    <source>
        <dbReference type="ARBA" id="ARBA00023400"/>
    </source>
</evidence>
<dbReference type="GO" id="GO:0004143">
    <property type="term" value="F:ATP-dependent diacylglycerol kinase activity"/>
    <property type="evidence" value="ECO:0007669"/>
    <property type="project" value="UniProtKB-EC"/>
</dbReference>
<keyword evidence="11 24" id="KW-0547">Nucleotide-binding</keyword>
<dbReference type="InterPro" id="IPR000756">
    <property type="entry name" value="Diacylglycerol_kin_accessory"/>
</dbReference>
<keyword evidence="16" id="KW-0472">Membrane</keyword>
<evidence type="ECO:0000256" key="19">
    <source>
        <dbReference type="ARBA" id="ARBA00023371"/>
    </source>
</evidence>
<dbReference type="AlphaFoldDB" id="A0A7N6B7B3"/>
<keyword evidence="18" id="KW-0966">Cell projection</keyword>
<evidence type="ECO:0000256" key="8">
    <source>
        <dbReference type="ARBA" id="ARBA00022490"/>
    </source>
</evidence>
<dbReference type="InterPro" id="IPR056383">
    <property type="entry name" value="DGKI-like_dom"/>
</dbReference>
<comment type="pathway">
    <text evidence="5">Lipid metabolism; glycerolipid metabolism.</text>
</comment>
<dbReference type="EC" id="2.7.1.107" evidence="24"/>
<evidence type="ECO:0000256" key="15">
    <source>
        <dbReference type="ARBA" id="ARBA00023098"/>
    </source>
</evidence>
<dbReference type="GO" id="GO:0005829">
    <property type="term" value="C:cytosol"/>
    <property type="evidence" value="ECO:0007669"/>
    <property type="project" value="UniProtKB-SubCell"/>
</dbReference>
<dbReference type="GO" id="GO:0098978">
    <property type="term" value="C:glutamatergic synapse"/>
    <property type="evidence" value="ECO:0007669"/>
    <property type="project" value="TreeGrafter"/>
</dbReference>
<dbReference type="PANTHER" id="PTHR11255:SF43">
    <property type="entry name" value="DIACYLGLYCEROL KINASE ZETA"/>
    <property type="match status" value="1"/>
</dbReference>
<evidence type="ECO:0000256" key="11">
    <source>
        <dbReference type="ARBA" id="ARBA00022741"/>
    </source>
</evidence>
<evidence type="ECO:0000256" key="21">
    <source>
        <dbReference type="ARBA" id="ARBA00023411"/>
    </source>
</evidence>
<evidence type="ECO:0000256" key="5">
    <source>
        <dbReference type="ARBA" id="ARBA00005175"/>
    </source>
</evidence>
<evidence type="ECO:0000256" key="25">
    <source>
        <dbReference type="SAM" id="MobiDB-lite"/>
    </source>
</evidence>
<dbReference type="InterPro" id="IPR002110">
    <property type="entry name" value="Ankyrin_rpt"/>
</dbReference>
<dbReference type="InterPro" id="IPR016064">
    <property type="entry name" value="NAD/diacylglycerol_kinase_sf"/>
</dbReference>
<dbReference type="PROSITE" id="PS50146">
    <property type="entry name" value="DAGK"/>
    <property type="match status" value="1"/>
</dbReference>
<feature type="region of interest" description="Disordered" evidence="25">
    <location>
        <begin position="1"/>
        <end position="43"/>
    </location>
</feature>
<evidence type="ECO:0000256" key="9">
    <source>
        <dbReference type="ARBA" id="ARBA00022679"/>
    </source>
</evidence>
<dbReference type="InterPro" id="IPR036770">
    <property type="entry name" value="Ankyrin_rpt-contain_sf"/>
</dbReference>
<comment type="catalytic activity">
    <reaction evidence="21">
        <text>a 1,2-diacyl-sn-glycerol + ATP = a 1,2-diacyl-sn-glycero-3-phosphate + ADP + H(+)</text>
        <dbReference type="Rhea" id="RHEA:10272"/>
        <dbReference type="ChEBI" id="CHEBI:15378"/>
        <dbReference type="ChEBI" id="CHEBI:17815"/>
        <dbReference type="ChEBI" id="CHEBI:30616"/>
        <dbReference type="ChEBI" id="CHEBI:58608"/>
        <dbReference type="ChEBI" id="CHEBI:456216"/>
        <dbReference type="EC" id="2.7.1.107"/>
    </reaction>
    <physiologicalReaction direction="left-to-right" evidence="21">
        <dbReference type="Rhea" id="RHEA:10273"/>
    </physiologicalReaction>
</comment>
<reference evidence="27" key="3">
    <citation type="submission" date="2025-09" db="UniProtKB">
        <authorList>
            <consortium name="Ensembl"/>
        </authorList>
    </citation>
    <scope>IDENTIFICATION</scope>
</reference>
<dbReference type="UniPathway" id="UPA00230"/>
<dbReference type="PROSITE" id="PS50297">
    <property type="entry name" value="ANK_REP_REGION"/>
    <property type="match status" value="1"/>
</dbReference>
<feature type="compositionally biased region" description="Low complexity" evidence="25">
    <location>
        <begin position="19"/>
        <end position="35"/>
    </location>
</feature>
<evidence type="ECO:0000256" key="3">
    <source>
        <dbReference type="ARBA" id="ARBA00004316"/>
    </source>
</evidence>
<dbReference type="Ensembl" id="ENSATET00000049537.2">
    <property type="protein sequence ID" value="ENSATEP00000058499.2"/>
    <property type="gene ID" value="ENSATEG00000013496.3"/>
</dbReference>
<dbReference type="GO" id="GO:0005886">
    <property type="term" value="C:plasma membrane"/>
    <property type="evidence" value="ECO:0007669"/>
    <property type="project" value="UniProtKB-SubCell"/>
</dbReference>
<keyword evidence="8" id="KW-0963">Cytoplasm</keyword>
<dbReference type="InterPro" id="IPR037607">
    <property type="entry name" value="DGK"/>
</dbReference>
<dbReference type="GO" id="GO:0007200">
    <property type="term" value="P:phospholipase C-activating G protein-coupled receptor signaling pathway"/>
    <property type="evidence" value="ECO:0007669"/>
    <property type="project" value="InterPro"/>
</dbReference>
<keyword evidence="9 24" id="KW-0808">Transferase</keyword>
<dbReference type="SMART" id="SM00248">
    <property type="entry name" value="ANK"/>
    <property type="match status" value="2"/>
</dbReference>
<keyword evidence="10" id="KW-0677">Repeat</keyword>
<protein>
    <recommendedName>
        <fullName evidence="24">Diacylglycerol kinase</fullName>
        <shortName evidence="24">DAG kinase</shortName>
        <ecNumber evidence="24">2.7.1.107</ecNumber>
    </recommendedName>
</protein>
<dbReference type="Gene3D" id="2.60.200.40">
    <property type="match status" value="1"/>
</dbReference>
<feature type="domain" description="DAGKc" evidence="26">
    <location>
        <begin position="300"/>
        <end position="434"/>
    </location>
</feature>
<keyword evidence="12 24" id="KW-0418">Kinase</keyword>
<evidence type="ECO:0000256" key="4">
    <source>
        <dbReference type="ARBA" id="ARBA00004514"/>
    </source>
</evidence>
<evidence type="ECO:0000256" key="10">
    <source>
        <dbReference type="ARBA" id="ARBA00022737"/>
    </source>
</evidence>
<evidence type="ECO:0000256" key="13">
    <source>
        <dbReference type="ARBA" id="ARBA00022840"/>
    </source>
</evidence>
<dbReference type="SUPFAM" id="SSF111331">
    <property type="entry name" value="NAD kinase/diacylglycerol kinase-like"/>
    <property type="match status" value="1"/>
</dbReference>
<dbReference type="PROSITE" id="PS50088">
    <property type="entry name" value="ANK_REPEAT"/>
    <property type="match status" value="1"/>
</dbReference>
<keyword evidence="7" id="KW-1003">Cell membrane</keyword>
<dbReference type="SUPFAM" id="SSF48403">
    <property type="entry name" value="Ankyrin repeat"/>
    <property type="match status" value="1"/>
</dbReference>
<dbReference type="SMART" id="SM00109">
    <property type="entry name" value="C1"/>
    <property type="match status" value="2"/>
</dbReference>
<feature type="compositionally biased region" description="Basic residues" evidence="25">
    <location>
        <begin position="260"/>
        <end position="281"/>
    </location>
</feature>
<dbReference type="Gene3D" id="1.25.40.20">
    <property type="entry name" value="Ankyrin repeat-containing domain"/>
    <property type="match status" value="1"/>
</dbReference>
<name>A0A7N6B7B3_ANATE</name>
<dbReference type="Pfam" id="PF23578">
    <property type="entry name" value="DGKI"/>
    <property type="match status" value="1"/>
</dbReference>
<dbReference type="GO" id="GO:0046486">
    <property type="term" value="P:glycerolipid metabolic process"/>
    <property type="evidence" value="ECO:0007669"/>
    <property type="project" value="UniProtKB-UniPathway"/>
</dbReference>
<proteinExistence type="inferred from homology"/>
<evidence type="ECO:0000259" key="26">
    <source>
        <dbReference type="PROSITE" id="PS50146"/>
    </source>
</evidence>
<evidence type="ECO:0000256" key="17">
    <source>
        <dbReference type="ARBA" id="ARBA00023242"/>
    </source>
</evidence>
<feature type="repeat" description="ANK" evidence="23">
    <location>
        <begin position="861"/>
        <end position="893"/>
    </location>
</feature>
<dbReference type="GO" id="GO:0042995">
    <property type="term" value="C:cell projection"/>
    <property type="evidence" value="ECO:0007669"/>
    <property type="project" value="UniProtKB-SubCell"/>
</dbReference>
<evidence type="ECO:0000256" key="22">
    <source>
        <dbReference type="ARBA" id="ARBA00060536"/>
    </source>
</evidence>
<dbReference type="SMART" id="SM00045">
    <property type="entry name" value="DAGKa"/>
    <property type="match status" value="1"/>
</dbReference>
<dbReference type="Gene3D" id="3.40.50.10330">
    <property type="entry name" value="Probable inorganic polyphosphate/atp-NAD kinase, domain 1"/>
    <property type="match status" value="1"/>
</dbReference>
<dbReference type="InterPro" id="IPR001206">
    <property type="entry name" value="Diacylglycerol_kinase_cat_dom"/>
</dbReference>
<evidence type="ECO:0000256" key="16">
    <source>
        <dbReference type="ARBA" id="ARBA00023136"/>
    </source>
</evidence>
<evidence type="ECO:0000256" key="1">
    <source>
        <dbReference type="ARBA" id="ARBA00004123"/>
    </source>
</evidence>
<dbReference type="GO" id="GO:0005524">
    <property type="term" value="F:ATP binding"/>
    <property type="evidence" value="ECO:0007669"/>
    <property type="project" value="UniProtKB-KW"/>
</dbReference>
<evidence type="ECO:0000256" key="12">
    <source>
        <dbReference type="ARBA" id="ARBA00022777"/>
    </source>
</evidence>
<evidence type="ECO:0000313" key="28">
    <source>
        <dbReference type="Proteomes" id="UP000265040"/>
    </source>
</evidence>
<evidence type="ECO:0000256" key="24">
    <source>
        <dbReference type="RuleBase" id="RU361128"/>
    </source>
</evidence>
<dbReference type="CDD" id="cd20895">
    <property type="entry name" value="C1_DGKzeta_rpt2"/>
    <property type="match status" value="1"/>
</dbReference>
<evidence type="ECO:0000256" key="23">
    <source>
        <dbReference type="PROSITE-ProRule" id="PRU00023"/>
    </source>
</evidence>
<dbReference type="InterPro" id="IPR002219">
    <property type="entry name" value="PKC_DAG/PE"/>
</dbReference>
<dbReference type="Pfam" id="PF00781">
    <property type="entry name" value="DAGK_cat"/>
    <property type="match status" value="1"/>
</dbReference>
<dbReference type="FunFam" id="2.60.200.40:FF:000002">
    <property type="entry name" value="Diacylglycerol kinase"/>
    <property type="match status" value="1"/>
</dbReference>
<sequence length="932" mass="104436">MDQQQEQQQQQDGGEEPFTSTSVPSSSSTSSSSHTELPSAAPALRCHHTTRTFTGLRMFCRRKAITNPGLQHVGTQPNVSTSGQSDSLQEPNSTVDWSDNAQFGDHIWFETSGSGDFCYVGEQYCVAKSLQKSVARRKCAGCKISVHTMCMEQLEKINFRCKPSFREPGSRTVRESNNVRHHWVHRRRQTGKCRQCGKGFQQKFSFHSKEIVAISCSWCKQAYHNKVTCFMLQQIEECCSLGAHAAVIIPPTWIIRVRRPQSLKSSKKKKRTSLKCNKSSKKGGEDGRWKPFLVKPLPSQLMKPLLVFVNPKSGGNQGAKIIQSFMWYLNPRQVFDLTKGGPREGLELYAKVPNLRILACGGDGTVGWILSVLDQLKLRPQPPVAILPLGTGNDLARTLNWGGGYTDEPITKILSHVEDGNVVQLDRWNLNVEPNPDARPEDRGEHQTDKLPIDVFNNYFSLGFDAHVTLGFHESREANPEKFNSRFRNKMFYAGTAFSDFLSGSSKDLAKHIKVVCDGTDLTAKVQEMKLQCLLFLNIPRYCAGTMPWGHPSEHQDFEPQRHDDGCIEVIGFTMTSLATLQVGGHGERLHQCKEVTLTTYKSIPMQVDGEPCKLAPSIIRINLRNQANMVQKAKRRISMPHLNDQQPVPEKLQIRVNRISMAAYEALHYDKDQLKEASTPLGVITVPGDSDLETCRLLIERLQDDLDQVRPVHTEPDTNLASVCFSGTTADRFYRIDRAQEHLNYVTEISQEELYILDPELVVKETVGTSPGMPDLVDSEEHQDQQRQFAFPCSPPPCQSPTCTGEQLMELHQQGADVLLQDAAGCTLLHHAVQVGSKEIVQYLIDSVPTSHLDVTEKATGETALHKAATSCQRSICHYLVEAGASLMKTDLQGETPKQRADKANDQELADYLENRQHYQMIQSEDQETAV</sequence>
<feature type="compositionally biased region" description="Low complexity" evidence="25">
    <location>
        <begin position="1"/>
        <end position="12"/>
    </location>
</feature>
<evidence type="ECO:0000256" key="6">
    <source>
        <dbReference type="ARBA" id="ARBA00009280"/>
    </source>
</evidence>
<dbReference type="Pfam" id="PF00609">
    <property type="entry name" value="DAGK_acc"/>
    <property type="match status" value="1"/>
</dbReference>
<keyword evidence="15" id="KW-0443">Lipid metabolism</keyword>
<evidence type="ECO:0000256" key="7">
    <source>
        <dbReference type="ARBA" id="ARBA00022475"/>
    </source>
</evidence>
<comment type="catalytic activity">
    <reaction evidence="19">
        <text>1,2-di-(9Z-octadecenoyl)-sn-glycerol + ATP = 1,2-di-(9Z-octadecenoyl)-sn-glycero-3-phosphate + ADP + H(+)</text>
        <dbReference type="Rhea" id="RHEA:40327"/>
        <dbReference type="ChEBI" id="CHEBI:15378"/>
        <dbReference type="ChEBI" id="CHEBI:30616"/>
        <dbReference type="ChEBI" id="CHEBI:52333"/>
        <dbReference type="ChEBI" id="CHEBI:74546"/>
        <dbReference type="ChEBI" id="CHEBI:456216"/>
    </reaction>
    <physiologicalReaction direction="left-to-right" evidence="19">
        <dbReference type="Rhea" id="RHEA:40328"/>
    </physiologicalReaction>
</comment>
<evidence type="ECO:0000313" key="27">
    <source>
        <dbReference type="Ensembl" id="ENSATEP00000058499.2"/>
    </source>
</evidence>
<keyword evidence="14 23" id="KW-0040">ANK repeat</keyword>
<reference evidence="27" key="1">
    <citation type="submission" date="2021-04" db="EMBL/GenBank/DDBJ databases">
        <authorList>
            <consortium name="Wellcome Sanger Institute Data Sharing"/>
        </authorList>
    </citation>
    <scope>NUCLEOTIDE SEQUENCE [LARGE SCALE GENOMIC DNA]</scope>
</reference>
<evidence type="ECO:0000256" key="14">
    <source>
        <dbReference type="ARBA" id="ARBA00023043"/>
    </source>
</evidence>
<feature type="compositionally biased region" description="Polar residues" evidence="25">
    <location>
        <begin position="73"/>
        <end position="94"/>
    </location>
</feature>
<evidence type="ECO:0000256" key="2">
    <source>
        <dbReference type="ARBA" id="ARBA00004236"/>
    </source>
</evidence>
<reference evidence="27" key="2">
    <citation type="submission" date="2025-08" db="UniProtKB">
        <authorList>
            <consortium name="Ensembl"/>
        </authorList>
    </citation>
    <scope>IDENTIFICATION</scope>
</reference>
<comment type="similarity">
    <text evidence="6 24">Belongs to the eukaryotic diacylglycerol kinase family.</text>
</comment>
<dbReference type="GeneTree" id="ENSGT00940000156152"/>
<keyword evidence="28" id="KW-1185">Reference proteome</keyword>